<reference evidence="1 2" key="1">
    <citation type="journal article" date="2018" name="BMC Genomics">
        <title>High genomic variability in the plant pathogenic bacterium Pectobacterium parmentieri deciphered from de novo assembled complete genomes.</title>
        <authorList>
            <person name="Zoledowska S."/>
            <person name="Motyka-Pomagruk A."/>
            <person name="Sledz W."/>
            <person name="Mengoni A."/>
            <person name="Lojkowska E."/>
        </authorList>
    </citation>
    <scope>NUCLEOTIDE SEQUENCE [LARGE SCALE GENOMIC DNA]</scope>
    <source>
        <strain evidence="1 2">IFB5626</strain>
    </source>
</reference>
<sequence length="61" mass="6716">MNNAIPLDLAAFRAGQISILFHVIQEMVEKEHLSPQLSGLIGIASDMHAEVRESLEQETGE</sequence>
<proteinExistence type="predicted"/>
<evidence type="ECO:0000313" key="1">
    <source>
        <dbReference type="EMBL" id="RKO75485.1"/>
    </source>
</evidence>
<name>A0A8B3F2W2_PECPM</name>
<dbReference type="GeneID" id="45850111"/>
<protein>
    <submittedName>
        <fullName evidence="1">Uncharacterized protein</fullName>
    </submittedName>
</protein>
<gene>
    <name evidence="1" type="ORF">C5E00_01095</name>
</gene>
<dbReference type="RefSeq" id="WP_033071110.1">
    <property type="nucleotide sequence ID" value="NZ_CP015749.1"/>
</dbReference>
<evidence type="ECO:0000313" key="2">
    <source>
        <dbReference type="Proteomes" id="UP000269665"/>
    </source>
</evidence>
<dbReference type="KEGG" id="ppar:A8F97_11635"/>
<dbReference type="AlphaFoldDB" id="A0A8B3F2W2"/>
<comment type="caution">
    <text evidence="1">The sequence shown here is derived from an EMBL/GenBank/DDBJ whole genome shotgun (WGS) entry which is preliminary data.</text>
</comment>
<dbReference type="EMBL" id="PSZG01000001">
    <property type="protein sequence ID" value="RKO75485.1"/>
    <property type="molecule type" value="Genomic_DNA"/>
</dbReference>
<dbReference type="Proteomes" id="UP000269665">
    <property type="component" value="Unassembled WGS sequence"/>
</dbReference>
<dbReference type="OrthoDB" id="6434572at2"/>
<organism evidence="1 2">
    <name type="scientific">Pectobacterium parmentieri</name>
    <dbReference type="NCBI Taxonomy" id="1905730"/>
    <lineage>
        <taxon>Bacteria</taxon>
        <taxon>Pseudomonadati</taxon>
        <taxon>Pseudomonadota</taxon>
        <taxon>Gammaproteobacteria</taxon>
        <taxon>Enterobacterales</taxon>
        <taxon>Pectobacteriaceae</taxon>
        <taxon>Pectobacterium</taxon>
    </lineage>
</organism>
<accession>A0A8B3F2W2</accession>